<organism evidence="5 6">
    <name type="scientific">Luteibacter yeojuensis</name>
    <dbReference type="NCBI Taxonomy" id="345309"/>
    <lineage>
        <taxon>Bacteria</taxon>
        <taxon>Pseudomonadati</taxon>
        <taxon>Pseudomonadota</taxon>
        <taxon>Gammaproteobacteria</taxon>
        <taxon>Lysobacterales</taxon>
        <taxon>Rhodanobacteraceae</taxon>
        <taxon>Luteibacter</taxon>
    </lineage>
</organism>
<dbReference type="InterPro" id="IPR016032">
    <property type="entry name" value="Sig_transdc_resp-reg_C-effctor"/>
</dbReference>
<keyword evidence="2" id="KW-0238">DNA-binding</keyword>
<evidence type="ECO:0000256" key="3">
    <source>
        <dbReference type="ARBA" id="ARBA00023163"/>
    </source>
</evidence>
<dbReference type="CDD" id="cd06170">
    <property type="entry name" value="LuxR_C_like"/>
    <property type="match status" value="1"/>
</dbReference>
<keyword evidence="3" id="KW-0804">Transcription</keyword>
<dbReference type="Gene3D" id="1.10.10.10">
    <property type="entry name" value="Winged helix-like DNA-binding domain superfamily/Winged helix DNA-binding domain"/>
    <property type="match status" value="1"/>
</dbReference>
<feature type="domain" description="HTH luxR-type" evidence="4">
    <location>
        <begin position="17"/>
        <end position="82"/>
    </location>
</feature>
<dbReference type="InterPro" id="IPR000792">
    <property type="entry name" value="Tscrpt_reg_LuxR_C"/>
</dbReference>
<dbReference type="PRINTS" id="PR00038">
    <property type="entry name" value="HTHLUXR"/>
</dbReference>
<protein>
    <recommendedName>
        <fullName evidence="4">HTH luxR-type domain-containing protein</fullName>
    </recommendedName>
</protein>
<reference evidence="5 6" key="1">
    <citation type="submission" date="2015-03" db="EMBL/GenBank/DDBJ databases">
        <title>Draft genome sequence of Luteibacter yeojuensis strain SU11.</title>
        <authorList>
            <person name="Sulaiman J."/>
            <person name="Priya K."/>
            <person name="Chan K.-G."/>
        </authorList>
    </citation>
    <scope>NUCLEOTIDE SEQUENCE [LARGE SCALE GENOMIC DNA]</scope>
    <source>
        <strain evidence="5 6">SU11</strain>
    </source>
</reference>
<sequence length="89" mass="9485">MGEEPEAADIDAAGTASLPAGVSLTPRESQVLDGIMLGKLNKVIASELSISPKTVELHRSNLMAKLRVHNVVELARVVLDAPPEFEARL</sequence>
<dbReference type="Pfam" id="PF00196">
    <property type="entry name" value="GerE"/>
    <property type="match status" value="1"/>
</dbReference>
<evidence type="ECO:0000259" key="4">
    <source>
        <dbReference type="PROSITE" id="PS50043"/>
    </source>
</evidence>
<dbReference type="GO" id="GO:0003677">
    <property type="term" value="F:DNA binding"/>
    <property type="evidence" value="ECO:0007669"/>
    <property type="project" value="UniProtKB-KW"/>
</dbReference>
<gene>
    <name evidence="5" type="ORF">VI08_08375</name>
</gene>
<dbReference type="SMART" id="SM00421">
    <property type="entry name" value="HTH_LUXR"/>
    <property type="match status" value="1"/>
</dbReference>
<dbReference type="PANTHER" id="PTHR44688">
    <property type="entry name" value="DNA-BINDING TRANSCRIPTIONAL ACTIVATOR DEVR_DOSR"/>
    <property type="match status" value="1"/>
</dbReference>
<dbReference type="EMBL" id="JZRB01000016">
    <property type="protein sequence ID" value="KJV35377.1"/>
    <property type="molecule type" value="Genomic_DNA"/>
</dbReference>
<dbReference type="PROSITE" id="PS50043">
    <property type="entry name" value="HTH_LUXR_2"/>
    <property type="match status" value="1"/>
</dbReference>
<dbReference type="PATRIC" id="fig|345309.4.peg.890"/>
<dbReference type="GO" id="GO:0006355">
    <property type="term" value="P:regulation of DNA-templated transcription"/>
    <property type="evidence" value="ECO:0007669"/>
    <property type="project" value="InterPro"/>
</dbReference>
<dbReference type="AlphaFoldDB" id="A0A0F3KWM6"/>
<dbReference type="Proteomes" id="UP000033651">
    <property type="component" value="Unassembled WGS sequence"/>
</dbReference>
<evidence type="ECO:0000313" key="5">
    <source>
        <dbReference type="EMBL" id="KJV35377.1"/>
    </source>
</evidence>
<evidence type="ECO:0000313" key="6">
    <source>
        <dbReference type="Proteomes" id="UP000033651"/>
    </source>
</evidence>
<evidence type="ECO:0000256" key="1">
    <source>
        <dbReference type="ARBA" id="ARBA00023015"/>
    </source>
</evidence>
<dbReference type="PANTHER" id="PTHR44688:SF16">
    <property type="entry name" value="DNA-BINDING TRANSCRIPTIONAL ACTIVATOR DEVR_DOSR"/>
    <property type="match status" value="1"/>
</dbReference>
<keyword evidence="1" id="KW-0805">Transcription regulation</keyword>
<proteinExistence type="predicted"/>
<dbReference type="PROSITE" id="PS00622">
    <property type="entry name" value="HTH_LUXR_1"/>
    <property type="match status" value="1"/>
</dbReference>
<evidence type="ECO:0000256" key="2">
    <source>
        <dbReference type="ARBA" id="ARBA00023125"/>
    </source>
</evidence>
<name>A0A0F3KWM6_9GAMM</name>
<dbReference type="InterPro" id="IPR036388">
    <property type="entry name" value="WH-like_DNA-bd_sf"/>
</dbReference>
<comment type="caution">
    <text evidence="5">The sequence shown here is derived from an EMBL/GenBank/DDBJ whole genome shotgun (WGS) entry which is preliminary data.</text>
</comment>
<keyword evidence="6" id="KW-1185">Reference proteome</keyword>
<dbReference type="SUPFAM" id="SSF46894">
    <property type="entry name" value="C-terminal effector domain of the bipartite response regulators"/>
    <property type="match status" value="1"/>
</dbReference>
<accession>A0A0F3KWM6</accession>